<dbReference type="EMBL" id="JAADJU010000001">
    <property type="protein sequence ID" value="NMP25785.1"/>
    <property type="molecule type" value="Genomic_DNA"/>
</dbReference>
<evidence type="ECO:0000313" key="2">
    <source>
        <dbReference type="EMBL" id="NMP25785.1"/>
    </source>
</evidence>
<evidence type="ECO:0008006" key="4">
    <source>
        <dbReference type="Google" id="ProtNLM"/>
    </source>
</evidence>
<sequence length="382" mass="44631">MFSRKENNMAKRSLVKTKAAVASKRLDPQQQFKAHWATIEKLQRQIADQHKQQEALLARFCEEVLPVEHQYLQALYDKTTRLLSFADKKSLGKYDRDALFLWIEEEVDELLNHPFNEHLDLEALRQRYFAVNKMVDTEPTPDDVEDFRQNINELFGSDGGLSDEELLKMMSDPENMFTTMERLFGESRANADTTHSEERSHHGGSHTADSAQQSFNSLLKSQQVNRMYKKLAGVLHPDREAEPAKKAEKHLLMVQLSKAKKTHDIWTIVEMYHQYVDPEFHFSQTEIPAINTLLQQRIATLNAEMAEARDPGTLSGMVWQMFGAKTAKTMDKKLRKHRDNLQLMIDNEIQIRKELRSLSVLKQFLNPMRDELEFERMMKDHW</sequence>
<comment type="caution">
    <text evidence="2">The sequence shown here is derived from an EMBL/GenBank/DDBJ whole genome shotgun (WGS) entry which is preliminary data.</text>
</comment>
<protein>
    <recommendedName>
        <fullName evidence="4">J domain-containing protein</fullName>
    </recommendedName>
</protein>
<gene>
    <name evidence="2" type="ORF">GW590_02690</name>
</gene>
<reference evidence="2 3" key="1">
    <citation type="submission" date="2020-01" db="EMBL/GenBank/DDBJ databases">
        <authorList>
            <person name="Lee S.D."/>
        </authorList>
    </citation>
    <scope>NUCLEOTIDE SEQUENCE [LARGE SCALE GENOMIC DNA]</scope>
    <source>
        <strain evidence="2 3">SAP-1</strain>
    </source>
</reference>
<evidence type="ECO:0000313" key="3">
    <source>
        <dbReference type="Proteomes" id="UP000585363"/>
    </source>
</evidence>
<keyword evidence="3" id="KW-1185">Reference proteome</keyword>
<dbReference type="Proteomes" id="UP000585363">
    <property type="component" value="Unassembled WGS sequence"/>
</dbReference>
<dbReference type="RefSeq" id="WP_169401462.1">
    <property type="nucleotide sequence ID" value="NZ_JAADJU010000001.1"/>
</dbReference>
<reference evidence="2 3" key="2">
    <citation type="submission" date="2020-06" db="EMBL/GenBank/DDBJ databases">
        <title>Polyphasic characterization of a Rahnella strain isolated from tree sap.</title>
        <authorList>
            <person name="Kim I.S."/>
        </authorList>
    </citation>
    <scope>NUCLEOTIDE SEQUENCE [LARGE SCALE GENOMIC DNA]</scope>
    <source>
        <strain evidence="2 3">SAP-1</strain>
    </source>
</reference>
<name>A0A848MDQ5_9GAMM</name>
<evidence type="ECO:0000256" key="1">
    <source>
        <dbReference type="SAM" id="MobiDB-lite"/>
    </source>
</evidence>
<organism evidence="2 3">
    <name type="scientific">Rouxiella aceris</name>
    <dbReference type="NCBI Taxonomy" id="2703884"/>
    <lineage>
        <taxon>Bacteria</taxon>
        <taxon>Pseudomonadati</taxon>
        <taxon>Pseudomonadota</taxon>
        <taxon>Gammaproteobacteria</taxon>
        <taxon>Enterobacterales</taxon>
        <taxon>Yersiniaceae</taxon>
        <taxon>Rouxiella</taxon>
    </lineage>
</organism>
<dbReference type="AlphaFoldDB" id="A0A848MDQ5"/>
<accession>A0A848MDQ5</accession>
<proteinExistence type="predicted"/>
<feature type="region of interest" description="Disordered" evidence="1">
    <location>
        <begin position="189"/>
        <end position="211"/>
    </location>
</feature>